<dbReference type="PANTHER" id="PTHR33840:SF2">
    <property type="entry name" value="TLE1 PHOSPHOLIPASE DOMAIN-CONTAINING PROTEIN"/>
    <property type="match status" value="1"/>
</dbReference>
<reference evidence="3 4" key="1">
    <citation type="submission" date="2018-03" db="EMBL/GenBank/DDBJ databases">
        <authorList>
            <person name="Guldener U."/>
        </authorList>
    </citation>
    <scope>NUCLEOTIDE SEQUENCE [LARGE SCALE GENOMIC DNA]</scope>
    <source>
        <strain evidence="3 4">DAOM196992</strain>
    </source>
</reference>
<organism evidence="3 4">
    <name type="scientific">Pseudozyma flocculosa</name>
    <dbReference type="NCBI Taxonomy" id="84751"/>
    <lineage>
        <taxon>Eukaryota</taxon>
        <taxon>Fungi</taxon>
        <taxon>Dikarya</taxon>
        <taxon>Basidiomycota</taxon>
        <taxon>Ustilaginomycotina</taxon>
        <taxon>Ustilaginomycetes</taxon>
        <taxon>Ustilaginales</taxon>
        <taxon>Ustilaginaceae</taxon>
        <taxon>Pseudozyma</taxon>
    </lineage>
</organism>
<dbReference type="Pfam" id="PF09994">
    <property type="entry name" value="T6SS_Tle1-like_cat"/>
    <property type="match status" value="1"/>
</dbReference>
<feature type="region of interest" description="Disordered" evidence="1">
    <location>
        <begin position="316"/>
        <end position="403"/>
    </location>
</feature>
<dbReference type="InterPro" id="IPR029058">
    <property type="entry name" value="AB_hydrolase_fold"/>
</dbReference>
<feature type="region of interest" description="Disordered" evidence="1">
    <location>
        <begin position="1"/>
        <end position="57"/>
    </location>
</feature>
<accession>A0A5C3ERN1</accession>
<evidence type="ECO:0000313" key="4">
    <source>
        <dbReference type="Proteomes" id="UP000323386"/>
    </source>
</evidence>
<dbReference type="Proteomes" id="UP000323386">
    <property type="component" value="Unassembled WGS sequence"/>
</dbReference>
<dbReference type="EMBL" id="OOIP01000001">
    <property type="protein sequence ID" value="SPO34888.1"/>
    <property type="molecule type" value="Genomic_DNA"/>
</dbReference>
<keyword evidence="4" id="KW-1185">Reference proteome</keyword>
<evidence type="ECO:0000313" key="3">
    <source>
        <dbReference type="EMBL" id="SPO34888.1"/>
    </source>
</evidence>
<dbReference type="InterPro" id="IPR018712">
    <property type="entry name" value="Tle1-like_cat"/>
</dbReference>
<dbReference type="SUPFAM" id="SSF53474">
    <property type="entry name" value="alpha/beta-Hydrolases"/>
    <property type="match status" value="1"/>
</dbReference>
<dbReference type="PANTHER" id="PTHR33840">
    <property type="match status" value="1"/>
</dbReference>
<evidence type="ECO:0000256" key="1">
    <source>
        <dbReference type="SAM" id="MobiDB-lite"/>
    </source>
</evidence>
<feature type="domain" description="T6SS Phospholipase effector Tle1-like catalytic" evidence="2">
    <location>
        <begin position="85"/>
        <end position="468"/>
    </location>
</feature>
<name>A0A5C3ERN1_9BASI</name>
<dbReference type="Gene3D" id="3.40.50.1820">
    <property type="entry name" value="alpha/beta hydrolase"/>
    <property type="match status" value="1"/>
</dbReference>
<gene>
    <name evidence="3" type="ORF">PSFLO_00359</name>
</gene>
<dbReference type="AlphaFoldDB" id="A0A5C3ERN1"/>
<proteinExistence type="predicted"/>
<protein>
    <recommendedName>
        <fullName evidence="2">T6SS Phospholipase effector Tle1-like catalytic domain-containing protein</fullName>
    </recommendedName>
</protein>
<evidence type="ECO:0000259" key="2">
    <source>
        <dbReference type="Pfam" id="PF09994"/>
    </source>
</evidence>
<dbReference type="OrthoDB" id="3162439at2759"/>
<sequence length="665" mass="74681">MAAVDRPPQLPEVHGPVRRGSYPIQRPPVRDRNSIFTNPFASQGQQPPQLSPQSVPDTIRAVNGGTRRCNDSHVTSPSVSNPNPRTIVICLDGTGDQFDNDNSNVVRFVQCLRKDSPDQITFYQSGIGTYKSGHHVQDGISAAVDMAVGSGLGLHVRGAYRFLQQNYRENDRICLFGFSRGAYTVRSLAGMLHKVGLLPPHNTEQVSFAYRYFKDDTPEGWKMSAEFKKTFCTDVDVHFVGVWDCVASVGFVPRTLPFSKSSNNSIRHFRHALALDEHRAKFKACHWVQRHETADRLRLHRDTMQGVVAEPEQINGVNGAASPREPGQTTPNGNGVGRRASMVRSLVGSVSRRNSSIATTTTAPTTLNLDGGGGGVGAGQHSRRASSMVLESLENEDRRDLDSDERKQAMLETTFEEITAMEGEDKDRFETDVEEVWFLGAHADVGGGAVPNETRHQLARIPLRWMIRCCFDCDTNILFRTEALAEMGLDVETLYPVYRKRQVPIVLEPEPRILERYRTRTLPSLLQRAQSIRSRTLPSRQPSPFFPSPLPSPALTMGPGKGETDVPEAYLKEANEDYFDALAPINDQLEESRAWWILEAWPVKVRIQNKDDNGWTKRVAMNRGRYRAVRAEEPQMHYTVKLRMDTTKYKPQVRMAREAAWKVVT</sequence>
<feature type="compositionally biased region" description="Low complexity" evidence="1">
    <location>
        <begin position="42"/>
        <end position="54"/>
    </location>
</feature>
<feature type="region of interest" description="Disordered" evidence="1">
    <location>
        <begin position="537"/>
        <end position="563"/>
    </location>
</feature>